<dbReference type="OrthoDB" id="5418867at2759"/>
<accession>S8AIT4</accession>
<name>S8AIT4_DACHA</name>
<organism evidence="2 3">
    <name type="scientific">Dactylellina haptotyla (strain CBS 200.50)</name>
    <name type="common">Nematode-trapping fungus</name>
    <name type="synonym">Monacrosporium haptotylum</name>
    <dbReference type="NCBI Taxonomy" id="1284197"/>
    <lineage>
        <taxon>Eukaryota</taxon>
        <taxon>Fungi</taxon>
        <taxon>Dikarya</taxon>
        <taxon>Ascomycota</taxon>
        <taxon>Pezizomycotina</taxon>
        <taxon>Orbiliomycetes</taxon>
        <taxon>Orbiliales</taxon>
        <taxon>Orbiliaceae</taxon>
        <taxon>Dactylellina</taxon>
    </lineage>
</organism>
<feature type="compositionally biased region" description="Polar residues" evidence="1">
    <location>
        <begin position="96"/>
        <end position="110"/>
    </location>
</feature>
<dbReference type="AlphaFoldDB" id="S8AIT4"/>
<dbReference type="EMBL" id="AQGS01000258">
    <property type="protein sequence ID" value="EPS41066.1"/>
    <property type="molecule type" value="Genomic_DNA"/>
</dbReference>
<evidence type="ECO:0000256" key="1">
    <source>
        <dbReference type="SAM" id="MobiDB-lite"/>
    </source>
</evidence>
<evidence type="ECO:0000313" key="3">
    <source>
        <dbReference type="Proteomes" id="UP000015100"/>
    </source>
</evidence>
<keyword evidence="3" id="KW-1185">Reference proteome</keyword>
<dbReference type="Proteomes" id="UP000015100">
    <property type="component" value="Unassembled WGS sequence"/>
</dbReference>
<dbReference type="HOGENOM" id="CLU_1415110_0_0_1"/>
<evidence type="ECO:0000313" key="2">
    <source>
        <dbReference type="EMBL" id="EPS41066.1"/>
    </source>
</evidence>
<gene>
    <name evidence="2" type="ORF">H072_5050</name>
</gene>
<feature type="region of interest" description="Disordered" evidence="1">
    <location>
        <begin position="94"/>
        <end position="158"/>
    </location>
</feature>
<comment type="caution">
    <text evidence="2">The sequence shown here is derived from an EMBL/GenBank/DDBJ whole genome shotgun (WGS) entry which is preliminary data.</text>
</comment>
<dbReference type="STRING" id="1284197.S8AIT4"/>
<reference evidence="3" key="2">
    <citation type="submission" date="2013-04" db="EMBL/GenBank/DDBJ databases">
        <title>Genomic mechanisms accounting for the adaptation to parasitism in nematode-trapping fungi.</title>
        <authorList>
            <person name="Ahren D.G."/>
        </authorList>
    </citation>
    <scope>NUCLEOTIDE SEQUENCE [LARGE SCALE GENOMIC DNA]</scope>
    <source>
        <strain evidence="3">CBS 200.50</strain>
    </source>
</reference>
<reference evidence="2 3" key="1">
    <citation type="journal article" date="2013" name="PLoS Genet.">
        <title>Genomic mechanisms accounting for the adaptation to parasitism in nematode-trapping fungi.</title>
        <authorList>
            <person name="Meerupati T."/>
            <person name="Andersson K.M."/>
            <person name="Friman E."/>
            <person name="Kumar D."/>
            <person name="Tunlid A."/>
            <person name="Ahren D."/>
        </authorList>
    </citation>
    <scope>NUCLEOTIDE SEQUENCE [LARGE SCALE GENOMIC DNA]</scope>
    <source>
        <strain evidence="2 3">CBS 200.50</strain>
    </source>
</reference>
<proteinExistence type="predicted"/>
<dbReference type="OMA" id="LYIRSMA"/>
<protein>
    <submittedName>
        <fullName evidence="2">Uncharacterized protein</fullName>
    </submittedName>
</protein>
<dbReference type="eggNOG" id="ENOG502SWPI">
    <property type="taxonomic scope" value="Eukaryota"/>
</dbReference>
<sequence>MRWDSTADAKLFLAVLKVHSLKLNYEAIAKLMGEDCTAKAISHRIAKLKNLGGDVGSPSSIPNTPTKAKTPTKRKRSDNNDLIAIKREHIEHTLDSDASTETFIDSVSTGSPKKRRRPSKPAPPAPPVEISFAPTEPDADADIHTPHSTLYSSSETSSYDPSYDYLDASFDPAGLASLEPQLYIRSMADLFH</sequence>
<feature type="compositionally biased region" description="Low complexity" evidence="1">
    <location>
        <begin position="148"/>
        <end position="158"/>
    </location>
</feature>
<feature type="region of interest" description="Disordered" evidence="1">
    <location>
        <begin position="51"/>
        <end position="80"/>
    </location>
</feature>